<dbReference type="PANTHER" id="PTHR42643:SF39">
    <property type="entry name" value="IONOTROPIC RECEPTOR 56A-RELATED"/>
    <property type="match status" value="1"/>
</dbReference>
<name>T1GKL0_MEGSC</name>
<keyword evidence="3 8" id="KW-0812">Transmembrane</keyword>
<keyword evidence="6" id="KW-0675">Receptor</keyword>
<reference evidence="9" key="2">
    <citation type="submission" date="2015-06" db="UniProtKB">
        <authorList>
            <consortium name="EnsemblMetazoa"/>
        </authorList>
    </citation>
    <scope>IDENTIFICATION</scope>
</reference>
<dbReference type="EMBL" id="CAQQ02027734">
    <property type="status" value="NOT_ANNOTATED_CDS"/>
    <property type="molecule type" value="Genomic_DNA"/>
</dbReference>
<keyword evidence="4 8" id="KW-1133">Transmembrane helix</keyword>
<keyword evidence="10" id="KW-1185">Reference proteome</keyword>
<dbReference type="AlphaFoldDB" id="T1GKL0"/>
<reference evidence="10" key="1">
    <citation type="submission" date="2013-02" db="EMBL/GenBank/DDBJ databases">
        <authorList>
            <person name="Hughes D."/>
        </authorList>
    </citation>
    <scope>NUCLEOTIDE SEQUENCE</scope>
    <source>
        <strain>Durham</strain>
        <strain evidence="10">NC isolate 2 -- Noor lab</strain>
    </source>
</reference>
<keyword evidence="7" id="KW-0325">Glycoprotein</keyword>
<proteinExistence type="predicted"/>
<feature type="transmembrane region" description="Helical" evidence="8">
    <location>
        <begin position="155"/>
        <end position="172"/>
    </location>
</feature>
<evidence type="ECO:0000256" key="1">
    <source>
        <dbReference type="ARBA" id="ARBA00004651"/>
    </source>
</evidence>
<evidence type="ECO:0000256" key="8">
    <source>
        <dbReference type="SAM" id="Phobius"/>
    </source>
</evidence>
<keyword evidence="5 8" id="KW-0472">Membrane</keyword>
<evidence type="ECO:0000256" key="7">
    <source>
        <dbReference type="ARBA" id="ARBA00023180"/>
    </source>
</evidence>
<evidence type="ECO:0000256" key="2">
    <source>
        <dbReference type="ARBA" id="ARBA00022475"/>
    </source>
</evidence>
<protein>
    <submittedName>
        <fullName evidence="9">Uncharacterized protein</fullName>
    </submittedName>
</protein>
<evidence type="ECO:0000256" key="6">
    <source>
        <dbReference type="ARBA" id="ARBA00023170"/>
    </source>
</evidence>
<dbReference type="EnsemblMetazoa" id="MESCA004036-RA">
    <property type="protein sequence ID" value="MESCA004036-PA"/>
    <property type="gene ID" value="MESCA004036"/>
</dbReference>
<dbReference type="GO" id="GO:0005886">
    <property type="term" value="C:plasma membrane"/>
    <property type="evidence" value="ECO:0007669"/>
    <property type="project" value="UniProtKB-SubCell"/>
</dbReference>
<sequence>MSFKQFTTAQEFIETDPFEVPELYWPELEVMYSRFSIESFPMVIGSDTPKTGLLVFFASNFQEYYENYRNRHIGKNQGKSKFRGLIIVNPDVSEYTDGYPLKISKECFMKPFEVWVWILLLIFLIYFTISLRIVEAPDLFLCFFESSIQNEIKNKFVYMQLFLYGFIIWNLHSAKLSSYLTTPNLGKTIKSVEDINRANITLWGQYHRNIQRNITEHVKTLYPRIYDLGHKTFKANFNYSIEKDTFYKHIYDFDVTHGYLINEEKWKFISRSQTLLSRKLFSFSKICPTYGYIYPFFIDGSEKVLKEIVSFFTLKVLENGLDLAWEELSILDMKLKFKKDYKNSFQVLGFDVLSKIGDLKNG</sequence>
<comment type="subcellular location">
    <subcellularLocation>
        <location evidence="1">Cell membrane</location>
        <topology evidence="1">Multi-pass membrane protein</topology>
    </subcellularLocation>
</comment>
<dbReference type="InterPro" id="IPR052192">
    <property type="entry name" value="Insect_Ionotropic_Sensory_Rcpt"/>
</dbReference>
<dbReference type="HOGENOM" id="CLU_765689_0_0_1"/>
<accession>T1GKL0</accession>
<evidence type="ECO:0000313" key="10">
    <source>
        <dbReference type="Proteomes" id="UP000015102"/>
    </source>
</evidence>
<evidence type="ECO:0000256" key="3">
    <source>
        <dbReference type="ARBA" id="ARBA00022692"/>
    </source>
</evidence>
<dbReference type="STRING" id="36166.T1GKL0"/>
<feature type="transmembrane region" description="Helical" evidence="8">
    <location>
        <begin position="114"/>
        <end position="134"/>
    </location>
</feature>
<evidence type="ECO:0000313" key="9">
    <source>
        <dbReference type="EnsemblMetazoa" id="MESCA004036-PA"/>
    </source>
</evidence>
<organism evidence="9 10">
    <name type="scientific">Megaselia scalaris</name>
    <name type="common">Humpbacked fly</name>
    <name type="synonym">Phora scalaris</name>
    <dbReference type="NCBI Taxonomy" id="36166"/>
    <lineage>
        <taxon>Eukaryota</taxon>
        <taxon>Metazoa</taxon>
        <taxon>Ecdysozoa</taxon>
        <taxon>Arthropoda</taxon>
        <taxon>Hexapoda</taxon>
        <taxon>Insecta</taxon>
        <taxon>Pterygota</taxon>
        <taxon>Neoptera</taxon>
        <taxon>Endopterygota</taxon>
        <taxon>Diptera</taxon>
        <taxon>Brachycera</taxon>
        <taxon>Muscomorpha</taxon>
        <taxon>Platypezoidea</taxon>
        <taxon>Phoridae</taxon>
        <taxon>Megaseliini</taxon>
        <taxon>Megaselia</taxon>
    </lineage>
</organism>
<dbReference type="Proteomes" id="UP000015102">
    <property type="component" value="Unassembled WGS sequence"/>
</dbReference>
<evidence type="ECO:0000256" key="4">
    <source>
        <dbReference type="ARBA" id="ARBA00022989"/>
    </source>
</evidence>
<evidence type="ECO:0000256" key="5">
    <source>
        <dbReference type="ARBA" id="ARBA00023136"/>
    </source>
</evidence>
<keyword evidence="2" id="KW-1003">Cell membrane</keyword>
<dbReference type="PANTHER" id="PTHR42643">
    <property type="entry name" value="IONOTROPIC RECEPTOR 20A-RELATED"/>
    <property type="match status" value="1"/>
</dbReference>